<dbReference type="InterPro" id="IPR003599">
    <property type="entry name" value="Ig_sub"/>
</dbReference>
<dbReference type="SMART" id="SM00409">
    <property type="entry name" value="IG"/>
    <property type="match status" value="2"/>
</dbReference>
<dbReference type="PANTHER" id="PTHR44337">
    <property type="entry name" value="CARCINOEMBRYONIC ANTIGEN-RELATED CELL ADHESION MOLECULE 8"/>
    <property type="match status" value="1"/>
</dbReference>
<keyword evidence="3" id="KW-0325">Glycoprotein</keyword>
<dbReference type="Gene3D" id="2.60.40.10">
    <property type="entry name" value="Immunoglobulins"/>
    <property type="match status" value="2"/>
</dbReference>
<dbReference type="GO" id="GO:0009986">
    <property type="term" value="C:cell surface"/>
    <property type="evidence" value="ECO:0007669"/>
    <property type="project" value="TreeGrafter"/>
</dbReference>
<organism evidence="7 8">
    <name type="scientific">Spermophilus dauricus</name>
    <name type="common">Daurian ground squirrel</name>
    <dbReference type="NCBI Taxonomy" id="99837"/>
    <lineage>
        <taxon>Eukaryota</taxon>
        <taxon>Metazoa</taxon>
        <taxon>Chordata</taxon>
        <taxon>Craniata</taxon>
        <taxon>Vertebrata</taxon>
        <taxon>Euteleostomi</taxon>
        <taxon>Mammalia</taxon>
        <taxon>Eutheria</taxon>
        <taxon>Euarchontoglires</taxon>
        <taxon>Glires</taxon>
        <taxon>Rodentia</taxon>
        <taxon>Sciuromorpha</taxon>
        <taxon>Sciuridae</taxon>
        <taxon>Xerinae</taxon>
        <taxon>Marmotini</taxon>
        <taxon>Spermophilus</taxon>
    </lineage>
</organism>
<feature type="domain" description="Ig-like" evidence="6">
    <location>
        <begin position="146"/>
        <end position="226"/>
    </location>
</feature>
<reference evidence="7" key="2">
    <citation type="submission" date="2025-09" db="UniProtKB">
        <authorList>
            <consortium name="Ensembl"/>
        </authorList>
    </citation>
    <scope>IDENTIFICATION</scope>
</reference>
<evidence type="ECO:0000256" key="1">
    <source>
        <dbReference type="ARBA" id="ARBA00022729"/>
    </source>
</evidence>
<reference evidence="7" key="1">
    <citation type="submission" date="2025-08" db="UniProtKB">
        <authorList>
            <consortium name="Ensembl"/>
        </authorList>
    </citation>
    <scope>IDENTIFICATION</scope>
</reference>
<evidence type="ECO:0000256" key="4">
    <source>
        <dbReference type="ARBA" id="ARBA00023319"/>
    </source>
</evidence>
<dbReference type="InterPro" id="IPR003598">
    <property type="entry name" value="Ig_sub2"/>
</dbReference>
<dbReference type="CDD" id="cd05740">
    <property type="entry name" value="IgI_hCEACAM_2_4_6_like"/>
    <property type="match status" value="1"/>
</dbReference>
<dbReference type="PROSITE" id="PS50835">
    <property type="entry name" value="IG_LIKE"/>
    <property type="match status" value="2"/>
</dbReference>
<comment type="similarity">
    <text evidence="5">Belongs to the immunoglobulin superfamily. CEA family.</text>
</comment>
<dbReference type="InterPro" id="IPR036179">
    <property type="entry name" value="Ig-like_dom_sf"/>
</dbReference>
<keyword evidence="8" id="KW-1185">Reference proteome</keyword>
<dbReference type="SUPFAM" id="SSF48726">
    <property type="entry name" value="Immunoglobulin"/>
    <property type="match status" value="2"/>
</dbReference>
<dbReference type="InterPro" id="IPR007110">
    <property type="entry name" value="Ig-like_dom"/>
</dbReference>
<dbReference type="CDD" id="cd20948">
    <property type="entry name" value="IgC2_CEACAM5-like"/>
    <property type="match status" value="1"/>
</dbReference>
<dbReference type="Proteomes" id="UP000694422">
    <property type="component" value="Unplaced"/>
</dbReference>
<dbReference type="PANTHER" id="PTHR44337:SF20">
    <property type="entry name" value="CARCINOEMBRYONIC ANTIGEN-RELATED CELL ADHESION MOLECULE 5-RELATED"/>
    <property type="match status" value="1"/>
</dbReference>
<keyword evidence="1" id="KW-0732">Signal</keyword>
<dbReference type="Pfam" id="PF13895">
    <property type="entry name" value="Ig_2"/>
    <property type="match status" value="1"/>
</dbReference>
<protein>
    <recommendedName>
        <fullName evidence="6">Ig-like domain-containing protein</fullName>
    </recommendedName>
</protein>
<evidence type="ECO:0000313" key="8">
    <source>
        <dbReference type="Proteomes" id="UP000694422"/>
    </source>
</evidence>
<feature type="domain" description="Ig-like" evidence="6">
    <location>
        <begin position="54"/>
        <end position="141"/>
    </location>
</feature>
<evidence type="ECO:0000259" key="6">
    <source>
        <dbReference type="PROSITE" id="PS50835"/>
    </source>
</evidence>
<dbReference type="InterPro" id="IPR013783">
    <property type="entry name" value="Ig-like_fold"/>
</dbReference>
<dbReference type="SMART" id="SM00408">
    <property type="entry name" value="IGc2"/>
    <property type="match status" value="2"/>
</dbReference>
<name>A0A8C9ULG6_SPEDA</name>
<dbReference type="FunFam" id="2.60.40.10:FF:000244">
    <property type="entry name" value="carcinoembryonic antigen-related cell adhesion molecule 16"/>
    <property type="match status" value="1"/>
</dbReference>
<dbReference type="Ensembl" id="ENSSDAT00000007234.1">
    <property type="protein sequence ID" value="ENSSDAP00000006337.1"/>
    <property type="gene ID" value="ENSSDAG00000005866.1"/>
</dbReference>
<sequence>LSERSLRSWVSKTIFPYGITLTSLISTPGLPHTSPRGTYFQQGPGPLFHLLKLPKPNITINNSQPMEGEDSLALTCEPEINYATYLWKINNQTILDGDRLKLSNNNRTLTLFNVTRNDTGPYECEIQNPVSANRSDPLTLNISYGPDVPIINPPDSHFRSGTNLNLSCHADSNPPAQYSWFFNGRPLEFTQELSILNLSTNNSGSYVCVAHNSVTNLNSTTTKNITISGKWTLEHSIKYWVEP</sequence>
<dbReference type="Pfam" id="PF13927">
    <property type="entry name" value="Ig_3"/>
    <property type="match status" value="1"/>
</dbReference>
<keyword evidence="2" id="KW-1015">Disulfide bond</keyword>
<evidence type="ECO:0000313" key="7">
    <source>
        <dbReference type="Ensembl" id="ENSSDAP00000006337.1"/>
    </source>
</evidence>
<evidence type="ECO:0000256" key="2">
    <source>
        <dbReference type="ARBA" id="ARBA00023157"/>
    </source>
</evidence>
<dbReference type="InterPro" id="IPR052598">
    <property type="entry name" value="IgSF_CEA-related"/>
</dbReference>
<dbReference type="AlphaFoldDB" id="A0A8C9ULG6"/>
<evidence type="ECO:0000256" key="3">
    <source>
        <dbReference type="ARBA" id="ARBA00023180"/>
    </source>
</evidence>
<dbReference type="GO" id="GO:0007157">
    <property type="term" value="P:heterophilic cell-cell adhesion via plasma membrane cell adhesion molecules"/>
    <property type="evidence" value="ECO:0007669"/>
    <property type="project" value="TreeGrafter"/>
</dbReference>
<accession>A0A8C9ULG6</accession>
<evidence type="ECO:0000256" key="5">
    <source>
        <dbReference type="ARBA" id="ARBA00038222"/>
    </source>
</evidence>
<proteinExistence type="inferred from homology"/>
<keyword evidence="4" id="KW-0393">Immunoglobulin domain</keyword>